<dbReference type="OrthoDB" id="339900at2759"/>
<evidence type="ECO:0000256" key="4">
    <source>
        <dbReference type="ARBA" id="ARBA00022737"/>
    </source>
</evidence>
<dbReference type="UniPathway" id="UPA00989"/>
<comment type="similarity">
    <text evidence="6">Belongs to the WD repeat TRM82 family.</text>
</comment>
<evidence type="ECO:0000256" key="1">
    <source>
        <dbReference type="ARBA" id="ARBA00004123"/>
    </source>
</evidence>
<dbReference type="PANTHER" id="PTHR16288:SF0">
    <property type="entry name" value="TRNA (GUANINE-N(7)-)-METHYLTRANSFERASE NON-CATALYTIC SUBUNIT WDR4"/>
    <property type="match status" value="1"/>
</dbReference>
<proteinExistence type="inferred from homology"/>
<dbReference type="InterPro" id="IPR036322">
    <property type="entry name" value="WD40_repeat_dom_sf"/>
</dbReference>
<dbReference type="SMART" id="SM00320">
    <property type="entry name" value="WD40"/>
    <property type="match status" value="2"/>
</dbReference>
<gene>
    <name evidence="8" type="ORF">BT63DRAFT_450069</name>
</gene>
<dbReference type="InterPro" id="IPR015943">
    <property type="entry name" value="WD40/YVTN_repeat-like_dom_sf"/>
</dbReference>
<keyword evidence="9" id="KW-1185">Reference proteome</keyword>
<comment type="subcellular location">
    <subcellularLocation>
        <location evidence="1 6">Nucleus</location>
    </subcellularLocation>
</comment>
<dbReference type="GO" id="GO:0043527">
    <property type="term" value="C:tRNA methyltransferase complex"/>
    <property type="evidence" value="ECO:0007669"/>
    <property type="project" value="TreeGrafter"/>
</dbReference>
<evidence type="ECO:0000256" key="6">
    <source>
        <dbReference type="HAMAP-Rule" id="MF_03056"/>
    </source>
</evidence>
<evidence type="ECO:0000313" key="8">
    <source>
        <dbReference type="EMBL" id="KAF2675089.1"/>
    </source>
</evidence>
<name>A0A6A6URY7_9PEZI</name>
<dbReference type="InterPro" id="IPR001680">
    <property type="entry name" value="WD40_rpt"/>
</dbReference>
<dbReference type="AlphaFoldDB" id="A0A6A6URY7"/>
<dbReference type="GO" id="GO:0005829">
    <property type="term" value="C:cytosol"/>
    <property type="evidence" value="ECO:0007669"/>
    <property type="project" value="TreeGrafter"/>
</dbReference>
<sequence>MHHPFQVIAKISRPEKQFLLAASGPKLLCVNLEDGTIASQWQAEVVKTAAVSEKLKTEESNEPPAKKRKTAQPEQEAPNVTAIEITPDGSHAVIVTGEDKTIRVFHVSSEGVLTEKSQRCMAKRPSAITLTNEGNMILCADKFGDAYSLPLLPTPEQDEAARQAAVNIAKPREPAASETTVHSKANRRALEYQRKQAEEKTKDNAQEKDHLKLKETLLFAHDLLLGHVAMVIDIIAAQKPPVKEGQRPRSYVITSDRDEHIRVSRGPPQSHVIESFCLGHGEFVSKLCLVDPDILVSGGGDDDLFVWDWLGGRLLSKLSLRSAVIRVTGQSEDDCKIAVSGLWLLPGTTAEQNRLLIGCEGVPALFHCAVSTLQDDNATIDTFPLDGNLLDLAIDKGLIIVSIDNIHKPTSVTDIDNSTIFKPRLQIFTLDEALQNQTETFRHQLVEVNEMMTTEWHEKSLRTLLYGIGPLRKRRNEYGADLEE</sequence>
<evidence type="ECO:0000313" key="9">
    <source>
        <dbReference type="Proteomes" id="UP000799302"/>
    </source>
</evidence>
<comment type="function">
    <text evidence="6">Required for the formation of N(7)-methylguanine at position 46 (m7G46) in tRNA. In the complex, it is required to stabilize and induce conformational changes of the catalytic subunit.</text>
</comment>
<dbReference type="InterPro" id="IPR028884">
    <property type="entry name" value="Trm82"/>
</dbReference>
<dbReference type="EMBL" id="MU004230">
    <property type="protein sequence ID" value="KAF2675089.1"/>
    <property type="molecule type" value="Genomic_DNA"/>
</dbReference>
<keyword evidence="4 6" id="KW-0677">Repeat</keyword>
<keyword evidence="2 6" id="KW-0853">WD repeat</keyword>
<dbReference type="Proteomes" id="UP000799302">
    <property type="component" value="Unassembled WGS sequence"/>
</dbReference>
<reference evidence="8" key="1">
    <citation type="journal article" date="2020" name="Stud. Mycol.">
        <title>101 Dothideomycetes genomes: a test case for predicting lifestyles and emergence of pathogens.</title>
        <authorList>
            <person name="Haridas S."/>
            <person name="Albert R."/>
            <person name="Binder M."/>
            <person name="Bloem J."/>
            <person name="Labutti K."/>
            <person name="Salamov A."/>
            <person name="Andreopoulos B."/>
            <person name="Baker S."/>
            <person name="Barry K."/>
            <person name="Bills G."/>
            <person name="Bluhm B."/>
            <person name="Cannon C."/>
            <person name="Castanera R."/>
            <person name="Culley D."/>
            <person name="Daum C."/>
            <person name="Ezra D."/>
            <person name="Gonzalez J."/>
            <person name="Henrissat B."/>
            <person name="Kuo A."/>
            <person name="Liang C."/>
            <person name="Lipzen A."/>
            <person name="Lutzoni F."/>
            <person name="Magnuson J."/>
            <person name="Mondo S."/>
            <person name="Nolan M."/>
            <person name="Ohm R."/>
            <person name="Pangilinan J."/>
            <person name="Park H.-J."/>
            <person name="Ramirez L."/>
            <person name="Alfaro M."/>
            <person name="Sun H."/>
            <person name="Tritt A."/>
            <person name="Yoshinaga Y."/>
            <person name="Zwiers L.-H."/>
            <person name="Turgeon B."/>
            <person name="Goodwin S."/>
            <person name="Spatafora J."/>
            <person name="Crous P."/>
            <person name="Grigoriev I."/>
        </authorList>
    </citation>
    <scope>NUCLEOTIDE SEQUENCE</scope>
    <source>
        <strain evidence="8">CBS 115976</strain>
    </source>
</reference>
<accession>A0A6A6URY7</accession>
<dbReference type="GO" id="GO:0005634">
    <property type="term" value="C:nucleus"/>
    <property type="evidence" value="ECO:0007669"/>
    <property type="project" value="UniProtKB-SubCell"/>
</dbReference>
<evidence type="ECO:0000256" key="5">
    <source>
        <dbReference type="ARBA" id="ARBA00023242"/>
    </source>
</evidence>
<dbReference type="GO" id="GO:0106004">
    <property type="term" value="P:tRNA (guanine-N7)-methylation"/>
    <property type="evidence" value="ECO:0007669"/>
    <property type="project" value="UniProtKB-UniRule"/>
</dbReference>
<keyword evidence="5 6" id="KW-0539">Nucleus</keyword>
<dbReference type="HAMAP" id="MF_03056">
    <property type="entry name" value="TRM82"/>
    <property type="match status" value="1"/>
</dbReference>
<organism evidence="8 9">
    <name type="scientific">Microthyrium microscopicum</name>
    <dbReference type="NCBI Taxonomy" id="703497"/>
    <lineage>
        <taxon>Eukaryota</taxon>
        <taxon>Fungi</taxon>
        <taxon>Dikarya</taxon>
        <taxon>Ascomycota</taxon>
        <taxon>Pezizomycotina</taxon>
        <taxon>Dothideomycetes</taxon>
        <taxon>Dothideomycetes incertae sedis</taxon>
        <taxon>Microthyriales</taxon>
        <taxon>Microthyriaceae</taxon>
        <taxon>Microthyrium</taxon>
    </lineage>
</organism>
<evidence type="ECO:0000256" key="2">
    <source>
        <dbReference type="ARBA" id="ARBA00022574"/>
    </source>
</evidence>
<dbReference type="Gene3D" id="2.130.10.10">
    <property type="entry name" value="YVTN repeat-like/Quinoprotein amine dehydrogenase"/>
    <property type="match status" value="2"/>
</dbReference>
<evidence type="ECO:0000256" key="3">
    <source>
        <dbReference type="ARBA" id="ARBA00022694"/>
    </source>
</evidence>
<protein>
    <submittedName>
        <fullName evidence="8">Uncharacterized protein</fullName>
    </submittedName>
</protein>
<evidence type="ECO:0000256" key="7">
    <source>
        <dbReference type="SAM" id="MobiDB-lite"/>
    </source>
</evidence>
<dbReference type="SUPFAM" id="SSF50978">
    <property type="entry name" value="WD40 repeat-like"/>
    <property type="match status" value="1"/>
</dbReference>
<comment type="pathway">
    <text evidence="6">tRNA modification; N(7)-methylguanine-tRNA biosynthesis.</text>
</comment>
<dbReference type="PANTHER" id="PTHR16288">
    <property type="entry name" value="WD40 REPEAT PROTEIN 4"/>
    <property type="match status" value="1"/>
</dbReference>
<dbReference type="Pfam" id="PF00400">
    <property type="entry name" value="WD40"/>
    <property type="match status" value="1"/>
</dbReference>
<feature type="region of interest" description="Disordered" evidence="7">
    <location>
        <begin position="52"/>
        <end position="79"/>
    </location>
</feature>
<keyword evidence="3 6" id="KW-0819">tRNA processing</keyword>